<accession>A0A835YHF0</accession>
<keyword evidence="3" id="KW-1185">Reference proteome</keyword>
<reference evidence="2" key="1">
    <citation type="journal article" date="2020" name="bioRxiv">
        <title>Comparative genomics of Chlamydomonas.</title>
        <authorList>
            <person name="Craig R.J."/>
            <person name="Hasan A.R."/>
            <person name="Ness R.W."/>
            <person name="Keightley P.D."/>
        </authorList>
    </citation>
    <scope>NUCLEOTIDE SEQUENCE</scope>
    <source>
        <strain evidence="2">CCAP 11/70</strain>
    </source>
</reference>
<evidence type="ECO:0000256" key="1">
    <source>
        <dbReference type="SAM" id="MobiDB-lite"/>
    </source>
</evidence>
<dbReference type="InterPro" id="IPR037177">
    <property type="entry name" value="DLC_sf"/>
</dbReference>
<comment type="caution">
    <text evidence="2">The sequence shown here is derived from an EMBL/GenBank/DDBJ whole genome shotgun (WGS) entry which is preliminary data.</text>
</comment>
<evidence type="ECO:0000313" key="2">
    <source>
        <dbReference type="EMBL" id="KAG2497689.1"/>
    </source>
</evidence>
<feature type="region of interest" description="Disordered" evidence="1">
    <location>
        <begin position="1"/>
        <end position="54"/>
    </location>
</feature>
<organism evidence="2 3">
    <name type="scientific">Edaphochlamys debaryana</name>
    <dbReference type="NCBI Taxonomy" id="47281"/>
    <lineage>
        <taxon>Eukaryota</taxon>
        <taxon>Viridiplantae</taxon>
        <taxon>Chlorophyta</taxon>
        <taxon>core chlorophytes</taxon>
        <taxon>Chlorophyceae</taxon>
        <taxon>CS clade</taxon>
        <taxon>Chlamydomonadales</taxon>
        <taxon>Chlamydomonadales incertae sedis</taxon>
        <taxon>Edaphochlamys</taxon>
    </lineage>
</organism>
<protein>
    <submittedName>
        <fullName evidence="2">Uncharacterized protein</fullName>
    </submittedName>
</protein>
<dbReference type="AlphaFoldDB" id="A0A835YHF0"/>
<feature type="compositionally biased region" description="Low complexity" evidence="1">
    <location>
        <begin position="21"/>
        <end position="31"/>
    </location>
</feature>
<sequence>MEPTLAALPGPFPSTAIRRPAANAGSRAAAPDAEEPSPSPGPAEESAVQASGGGKRRSHAARLCAWVGRNAVPLLLTALLAAAAAGWRRDREEGQLVRAELRELRGEVTAMVAKLQAKDTGAAMAEEVEVLRAQALDLQALLQDKERGREAMTADLELLRGQVARLSAQLRDKGRGQAREESELELLRARVPLLEAQLSAQADQLKEKAYWQRRAETCEAEMKDATARSACQEDPLTAIESRVWEIVTKRACQLLAMAAPGEAPSTAIRRPAANAGSRATAPGAEQQSLPAAEKKTLGLQRIGGLLVPGAAKLRGHAGRLCAGWCAWVGRHAVPLLLAALLAAAAAGWQRDRAKLDKLLAQYEAHAEPWASPLEQTLVDLVHGCAHIEASSAAVLEGAVLRATEAQKRSADLLNQGPAAVSLLAAKLNARIDASTMPSHIMQLAALVAIDSALRQPNRTAAPGEIVAAMKERFGGGWTCVVGPSAKDYPMSGGSAGTFMAVWMHGMGVVLFKA</sequence>
<dbReference type="GO" id="GO:0030286">
    <property type="term" value="C:dynein complex"/>
    <property type="evidence" value="ECO:0007669"/>
    <property type="project" value="InterPro"/>
</dbReference>
<dbReference type="GO" id="GO:0007017">
    <property type="term" value="P:microtubule-based process"/>
    <property type="evidence" value="ECO:0007669"/>
    <property type="project" value="InterPro"/>
</dbReference>
<proteinExistence type="predicted"/>
<dbReference type="EMBL" id="JAEHOE010000013">
    <property type="protein sequence ID" value="KAG2497689.1"/>
    <property type="molecule type" value="Genomic_DNA"/>
</dbReference>
<evidence type="ECO:0000313" key="3">
    <source>
        <dbReference type="Proteomes" id="UP000612055"/>
    </source>
</evidence>
<dbReference type="Gene3D" id="3.30.740.10">
    <property type="entry name" value="Protein Inhibitor Of Neuronal Nitric Oxide Synthase"/>
    <property type="match status" value="1"/>
</dbReference>
<name>A0A835YHF0_9CHLO</name>
<dbReference type="Proteomes" id="UP000612055">
    <property type="component" value="Unassembled WGS sequence"/>
</dbReference>
<gene>
    <name evidence="2" type="ORF">HYH03_004426</name>
</gene>